<dbReference type="PANTHER" id="PTHR43790:SF9">
    <property type="entry name" value="GALACTOFURANOSE TRANSPORTER ATP-BINDING PROTEIN YTFR"/>
    <property type="match status" value="1"/>
</dbReference>
<evidence type="ECO:0000259" key="5">
    <source>
        <dbReference type="PROSITE" id="PS50893"/>
    </source>
</evidence>
<sequence>MEIFQKNVALHYGHVYCREILVNDYLGNSRKVNPVTIIERNAMLIETMTVEDNLFILRKGCRQHLIRPRMLSHQMHSLLEPLGLQIEPKTLVKDLSSFEKLVIQFLKASLARSALVILRDISTFVSEIDLIRLKPILMQLSTTKGMTFLYVCNHHQEAFRFAARCYLMREGRIIKHLYAEQMTDEIINRYAYEFTESVELSDRQNQYHQMHDKNPLMVFNHLFYGNIKNLDFAVNLQETVVLLDSENLLIHQLFRLLCQDDFPTSGSITFKGTKPKRGARSIALIPPKPDGSLLFPQLSVLDNVLFTSDHKISNLWFNLRRRTALGHELEPRLGDHLAHRTLDDSDQSYRLRLVYQRLLLQRPEFLCVVQPFASVDMYQRMELISWFDLFKQRGTSILILAVSLSDSLQIADRLLILKEGKVQRELLRQDFHLYRGIAGSIPQ</sequence>
<keyword evidence="4 6" id="KW-0067">ATP-binding</keyword>
<gene>
    <name evidence="6" type="primary">lsrA_3</name>
    <name evidence="6" type="ORF">SDC9_73768</name>
</gene>
<dbReference type="InterPro" id="IPR003439">
    <property type="entry name" value="ABC_transporter-like_ATP-bd"/>
</dbReference>
<keyword evidence="6" id="KW-0378">Hydrolase</keyword>
<dbReference type="InterPro" id="IPR027417">
    <property type="entry name" value="P-loop_NTPase"/>
</dbReference>
<feature type="domain" description="ABC transporter" evidence="5">
    <location>
        <begin position="210"/>
        <end position="441"/>
    </location>
</feature>
<evidence type="ECO:0000256" key="3">
    <source>
        <dbReference type="ARBA" id="ARBA00022741"/>
    </source>
</evidence>
<evidence type="ECO:0000256" key="2">
    <source>
        <dbReference type="ARBA" id="ARBA00022737"/>
    </source>
</evidence>
<dbReference type="InterPro" id="IPR050107">
    <property type="entry name" value="ABC_carbohydrate_import_ATPase"/>
</dbReference>
<evidence type="ECO:0000256" key="4">
    <source>
        <dbReference type="ARBA" id="ARBA00022840"/>
    </source>
</evidence>
<dbReference type="SUPFAM" id="SSF52540">
    <property type="entry name" value="P-loop containing nucleoside triphosphate hydrolases"/>
    <property type="match status" value="2"/>
</dbReference>
<keyword evidence="3" id="KW-0547">Nucleotide-binding</keyword>
<keyword evidence="1" id="KW-0813">Transport</keyword>
<comment type="caution">
    <text evidence="6">The sequence shown here is derived from an EMBL/GenBank/DDBJ whole genome shotgun (WGS) entry which is preliminary data.</text>
</comment>
<name>A0A644YGY6_9ZZZZ</name>
<dbReference type="GO" id="GO:0016887">
    <property type="term" value="F:ATP hydrolysis activity"/>
    <property type="evidence" value="ECO:0007669"/>
    <property type="project" value="InterPro"/>
</dbReference>
<dbReference type="PROSITE" id="PS50893">
    <property type="entry name" value="ABC_TRANSPORTER_2"/>
    <property type="match status" value="1"/>
</dbReference>
<evidence type="ECO:0000256" key="1">
    <source>
        <dbReference type="ARBA" id="ARBA00022448"/>
    </source>
</evidence>
<accession>A0A644YGY6</accession>
<dbReference type="PANTHER" id="PTHR43790">
    <property type="entry name" value="CARBOHYDRATE TRANSPORT ATP-BINDING PROTEIN MG119-RELATED"/>
    <property type="match status" value="1"/>
</dbReference>
<dbReference type="Gene3D" id="3.40.50.300">
    <property type="entry name" value="P-loop containing nucleotide triphosphate hydrolases"/>
    <property type="match status" value="2"/>
</dbReference>
<dbReference type="EMBL" id="VSSQ01004946">
    <property type="protein sequence ID" value="MPM27258.1"/>
    <property type="molecule type" value="Genomic_DNA"/>
</dbReference>
<dbReference type="EC" id="3.6.3.-" evidence="6"/>
<proteinExistence type="predicted"/>
<reference evidence="6" key="1">
    <citation type="submission" date="2019-08" db="EMBL/GenBank/DDBJ databases">
        <authorList>
            <person name="Kucharzyk K."/>
            <person name="Murdoch R.W."/>
            <person name="Higgins S."/>
            <person name="Loffler F."/>
        </authorList>
    </citation>
    <scope>NUCLEOTIDE SEQUENCE</scope>
</reference>
<evidence type="ECO:0000313" key="6">
    <source>
        <dbReference type="EMBL" id="MPM27258.1"/>
    </source>
</evidence>
<keyword evidence="2" id="KW-0677">Repeat</keyword>
<dbReference type="GO" id="GO:0005524">
    <property type="term" value="F:ATP binding"/>
    <property type="evidence" value="ECO:0007669"/>
    <property type="project" value="UniProtKB-KW"/>
</dbReference>
<organism evidence="6">
    <name type="scientific">bioreactor metagenome</name>
    <dbReference type="NCBI Taxonomy" id="1076179"/>
    <lineage>
        <taxon>unclassified sequences</taxon>
        <taxon>metagenomes</taxon>
        <taxon>ecological metagenomes</taxon>
    </lineage>
</organism>
<protein>
    <submittedName>
        <fullName evidence="6">Autoinducer 2 import ATP-binding protein LsrA</fullName>
        <ecNumber evidence="6">3.6.3.-</ecNumber>
    </submittedName>
</protein>
<dbReference type="AlphaFoldDB" id="A0A644YGY6"/>